<dbReference type="Gene3D" id="1.10.10.10">
    <property type="entry name" value="Winged helix-like DNA-binding domain superfamily/Winged helix DNA-binding domain"/>
    <property type="match status" value="1"/>
</dbReference>
<dbReference type="GO" id="GO:0005829">
    <property type="term" value="C:cytosol"/>
    <property type="evidence" value="ECO:0007669"/>
    <property type="project" value="TreeGrafter"/>
</dbReference>
<dbReference type="SUPFAM" id="SSF46785">
    <property type="entry name" value="Winged helix' DNA-binding domain"/>
    <property type="match status" value="1"/>
</dbReference>
<dbReference type="GO" id="GO:0003700">
    <property type="term" value="F:DNA-binding transcription factor activity"/>
    <property type="evidence" value="ECO:0007669"/>
    <property type="project" value="TreeGrafter"/>
</dbReference>
<evidence type="ECO:0000313" key="2">
    <source>
        <dbReference type="Proteomes" id="UP000031847"/>
    </source>
</evidence>
<dbReference type="EMBL" id="BBSI01000016">
    <property type="protein sequence ID" value="GAM79534.1"/>
    <property type="molecule type" value="Genomic_DNA"/>
</dbReference>
<name>A0A0B8QZU9_LACLL</name>
<dbReference type="InterPro" id="IPR000944">
    <property type="entry name" value="Tscrpt_reg_Rrf2"/>
</dbReference>
<dbReference type="Pfam" id="PF02082">
    <property type="entry name" value="Rrf2"/>
    <property type="match status" value="1"/>
</dbReference>
<dbReference type="InterPro" id="IPR036388">
    <property type="entry name" value="WH-like_DNA-bd_sf"/>
</dbReference>
<dbReference type="PROSITE" id="PS51197">
    <property type="entry name" value="HTH_RRF2_2"/>
    <property type="match status" value="1"/>
</dbReference>
<dbReference type="AlphaFoldDB" id="A0A0B8QZU9"/>
<dbReference type="InterPro" id="IPR036390">
    <property type="entry name" value="WH_DNA-bd_sf"/>
</dbReference>
<dbReference type="InterPro" id="IPR030489">
    <property type="entry name" value="TR_Rrf2-type_CS"/>
</dbReference>
<comment type="caution">
    <text evidence="1">The sequence shown here is derived from an EMBL/GenBank/DDBJ whole genome shotgun (WGS) entry which is preliminary data.</text>
</comment>
<dbReference type="Proteomes" id="UP000031847">
    <property type="component" value="Unassembled WGS sequence"/>
</dbReference>
<proteinExistence type="predicted"/>
<dbReference type="NCBIfam" id="TIGR00738">
    <property type="entry name" value="rrf2_super"/>
    <property type="match status" value="1"/>
</dbReference>
<dbReference type="PROSITE" id="PS01332">
    <property type="entry name" value="HTH_RRF2_1"/>
    <property type="match status" value="1"/>
</dbReference>
<organism evidence="1 2">
    <name type="scientific">Lactococcus lactis subsp. lactis</name>
    <name type="common">Streptococcus lactis</name>
    <dbReference type="NCBI Taxonomy" id="1360"/>
    <lineage>
        <taxon>Bacteria</taxon>
        <taxon>Bacillati</taxon>
        <taxon>Bacillota</taxon>
        <taxon>Bacilli</taxon>
        <taxon>Lactobacillales</taxon>
        <taxon>Streptococcaceae</taxon>
        <taxon>Lactococcus</taxon>
    </lineage>
</organism>
<reference evidence="1 2" key="1">
    <citation type="submission" date="2015-01" db="EMBL/GenBank/DDBJ databases">
        <title>Lactococcus lactis subsp.lactis JCM 5805 whole genome shotgun sequence.</title>
        <authorList>
            <person name="Fujii T."/>
            <person name="Tomita Y."/>
            <person name="Ikushima S."/>
            <person name="Fujiwara D."/>
        </authorList>
    </citation>
    <scope>NUCLEOTIDE SEQUENCE [LARGE SCALE GENOMIC DNA]</scope>
    <source>
        <strain evidence="1 2">JCM 5805</strain>
    </source>
</reference>
<evidence type="ECO:0000313" key="1">
    <source>
        <dbReference type="EMBL" id="GAM79534.1"/>
    </source>
</evidence>
<sequence>MSIFFNLKCLRSFIMKLSSGWEQSVYVLLILARLPENRTMSSIALANRLKVSPSYLKKIIKSLVDEGLLRSTPGKNGGFSLNKDLHDISFYDVFLAIEGRGRIFQSQGLLQNFIGSESGKAKRCAITSALDEIENTLVRTLSNVSLAQVADETQYNYNLGYLDEWIDEMD</sequence>
<gene>
    <name evidence="1" type="ORF">JCM5805K_0643</name>
</gene>
<dbReference type="PANTHER" id="PTHR33221">
    <property type="entry name" value="WINGED HELIX-TURN-HELIX TRANSCRIPTIONAL REGULATOR, RRF2 FAMILY"/>
    <property type="match status" value="1"/>
</dbReference>
<accession>A0A0B8QZU9</accession>
<dbReference type="PANTHER" id="PTHR33221:SF15">
    <property type="entry name" value="HTH-TYPE TRANSCRIPTIONAL REGULATOR YWGB-RELATED"/>
    <property type="match status" value="1"/>
</dbReference>
<protein>
    <submittedName>
        <fullName evidence="1">Predicted transcriptional regulator</fullName>
    </submittedName>
</protein>